<comment type="caution">
    <text evidence="6">The sequence shown here is derived from an EMBL/GenBank/DDBJ whole genome shotgun (WGS) entry which is preliminary data.</text>
</comment>
<dbReference type="Proteomes" id="UP000674318">
    <property type="component" value="Unassembled WGS sequence"/>
</dbReference>
<evidence type="ECO:0000313" key="7">
    <source>
        <dbReference type="Proteomes" id="UP000674318"/>
    </source>
</evidence>
<dbReference type="InterPro" id="IPR015421">
    <property type="entry name" value="PyrdxlP-dep_Trfase_major"/>
</dbReference>
<keyword evidence="2" id="KW-0210">Decarboxylase</keyword>
<proteinExistence type="predicted"/>
<evidence type="ECO:0000256" key="3">
    <source>
        <dbReference type="ARBA" id="ARBA00022898"/>
    </source>
</evidence>
<dbReference type="GO" id="GO:0005737">
    <property type="term" value="C:cytoplasm"/>
    <property type="evidence" value="ECO:0007669"/>
    <property type="project" value="TreeGrafter"/>
</dbReference>
<evidence type="ECO:0000256" key="1">
    <source>
        <dbReference type="ARBA" id="ARBA00001933"/>
    </source>
</evidence>
<organism evidence="6 7">
    <name type="scientific">Porcisia hertigi</name>
    <dbReference type="NCBI Taxonomy" id="2761500"/>
    <lineage>
        <taxon>Eukaryota</taxon>
        <taxon>Discoba</taxon>
        <taxon>Euglenozoa</taxon>
        <taxon>Kinetoplastea</taxon>
        <taxon>Metakinetoplastina</taxon>
        <taxon>Trypanosomatida</taxon>
        <taxon>Trypanosomatidae</taxon>
        <taxon>Leishmaniinae</taxon>
        <taxon>Porcisia</taxon>
    </lineage>
</organism>
<dbReference type="GO" id="GO:0016831">
    <property type="term" value="F:carboxy-lyase activity"/>
    <property type="evidence" value="ECO:0007669"/>
    <property type="project" value="UniProtKB-KW"/>
</dbReference>
<evidence type="ECO:0000313" key="6">
    <source>
        <dbReference type="EMBL" id="KAG5508744.1"/>
    </source>
</evidence>
<comment type="cofactor">
    <cofactor evidence="1">
        <name>pyridoxal 5'-phosphate</name>
        <dbReference type="ChEBI" id="CHEBI:597326"/>
    </cofactor>
</comment>
<dbReference type="SUPFAM" id="SSF53383">
    <property type="entry name" value="PLP-dependent transferases"/>
    <property type="match status" value="1"/>
</dbReference>
<dbReference type="KEGG" id="phet:94291287"/>
<name>A0A836LE64_9TRYP</name>
<dbReference type="PANTHER" id="PTHR11999">
    <property type="entry name" value="GROUP II PYRIDOXAL-5-PHOSPHATE DECARBOXYLASE"/>
    <property type="match status" value="1"/>
</dbReference>
<dbReference type="Pfam" id="PF00282">
    <property type="entry name" value="Pyridoxal_deC"/>
    <property type="match status" value="1"/>
</dbReference>
<dbReference type="RefSeq" id="XP_067758212.1">
    <property type="nucleotide sequence ID" value="XM_067901210.1"/>
</dbReference>
<dbReference type="InterPro" id="IPR015424">
    <property type="entry name" value="PyrdxlP-dep_Trfase"/>
</dbReference>
<dbReference type="Gene3D" id="3.40.640.10">
    <property type="entry name" value="Type I PLP-dependent aspartate aminotransferase-like (Major domain)"/>
    <property type="match status" value="1"/>
</dbReference>
<dbReference type="PANTHER" id="PTHR11999:SF70">
    <property type="entry name" value="MIP05841P"/>
    <property type="match status" value="1"/>
</dbReference>
<evidence type="ECO:0000256" key="2">
    <source>
        <dbReference type="ARBA" id="ARBA00022793"/>
    </source>
</evidence>
<protein>
    <submittedName>
        <fullName evidence="6">Uncharacterized protein</fullName>
    </submittedName>
</protein>
<dbReference type="EMBL" id="JAFJZO010000016">
    <property type="protein sequence ID" value="KAG5508744.1"/>
    <property type="molecule type" value="Genomic_DNA"/>
</dbReference>
<gene>
    <name evidence="6" type="ORF">JKF63_05242</name>
</gene>
<sequence>MGRAQRGNERLYRCLASEARRLALLFEAASTALQRASEPVVASTVKNAGGLSESAAVSPHSRPLSRENTWKVPTSVGRHPQQTTYCADKHKKHDALAMAADSFTKTEADVTFSMVPERDPVTCNSSFAGGLSAIAASAVRRLCRSVGGADHSTGVGDRANWSTSAHSPVPPARVSIDWFHAWLTTMATAACVTGHGVAAASASIVQQVQAHHSLTSKAAFAQSSTAALPLLPLSDTLSDVEKTLVNAAAACLGLPSRFHWHFPSFGASLTGDASSGGAGRRSDRHCPSQAPLMLWPTAMRTTSGHIVPRSPVSSSHSHSLLTTPLTALPTVATAREVFAKAPTQSPTLSSMAADGGGVLYSTSLEACTVLLHTARTQAITRATGQHNAFAGSECSAHVSNRLVLYCSDQCDALLVRAAQLLGITHIRVIQTVTVKLELPLPTTHSSGTVATGGESCSVNNYAMDVQQLQFRLVEDVSAGMYPLMVVGTFGSCLCGAVDPLIAMGEFCQRLGVWFHIDASHGGAALLAGHNETTVLPQRSAISTQFFGAALLADSVMVPTGLSTALPYAVLPVSPTNRFSPTGCAALFFAHIRKVAWSVQALGEARHCAFNRWITPGMAESDVLRVSPLSHMAGWLFEQHSTGALTTAELSEDTSPPAAQLMPVTSLALAERVGTHQEFVRGVLQAVRGDGRFDASLDASTFGIVCLRWLTAADEATVQLAQAWSRVLEESCHTPAALEDACAASASTHPSDSRCLPIDTEAGEQVIPPVQVFVGLVQLQRRVWIHVSFGPLLDSPEGAPASLVSDERGTAHKSLPGGSVAPTSRRALAYVQHTLNEAASRACTAHGVGSMPGG</sequence>
<dbReference type="InterPro" id="IPR010977">
    <property type="entry name" value="Aromatic_deC"/>
</dbReference>
<dbReference type="OrthoDB" id="639767at2759"/>
<dbReference type="InterPro" id="IPR002129">
    <property type="entry name" value="PyrdxlP-dep_de-COase"/>
</dbReference>
<keyword evidence="4" id="KW-0456">Lyase</keyword>
<dbReference type="AlphaFoldDB" id="A0A836LE64"/>
<evidence type="ECO:0000256" key="4">
    <source>
        <dbReference type="ARBA" id="ARBA00023239"/>
    </source>
</evidence>
<reference evidence="6 7" key="1">
    <citation type="submission" date="2021-02" db="EMBL/GenBank/DDBJ databases">
        <title>Porcisia hertigi Genome sequencing and assembly.</title>
        <authorList>
            <person name="Almutairi H."/>
            <person name="Gatherer D."/>
        </authorList>
    </citation>
    <scope>NUCLEOTIDE SEQUENCE [LARGE SCALE GENOMIC DNA]</scope>
    <source>
        <strain evidence="6 7">C119</strain>
    </source>
</reference>
<feature type="region of interest" description="Disordered" evidence="5">
    <location>
        <begin position="798"/>
        <end position="818"/>
    </location>
</feature>
<evidence type="ECO:0000256" key="5">
    <source>
        <dbReference type="SAM" id="MobiDB-lite"/>
    </source>
</evidence>
<accession>A0A836LE64</accession>
<dbReference type="GO" id="GO:0019752">
    <property type="term" value="P:carboxylic acid metabolic process"/>
    <property type="evidence" value="ECO:0007669"/>
    <property type="project" value="InterPro"/>
</dbReference>
<keyword evidence="7" id="KW-1185">Reference proteome</keyword>
<dbReference type="GO" id="GO:0030170">
    <property type="term" value="F:pyridoxal phosphate binding"/>
    <property type="evidence" value="ECO:0007669"/>
    <property type="project" value="InterPro"/>
</dbReference>
<keyword evidence="3" id="KW-0663">Pyridoxal phosphate</keyword>
<dbReference type="GeneID" id="94291287"/>